<evidence type="ECO:0000256" key="24">
    <source>
        <dbReference type="ARBA" id="ARBA00023315"/>
    </source>
</evidence>
<dbReference type="GO" id="GO:0046969">
    <property type="term" value="F:histone H3K9 deacetylase activity, NAD-dependent"/>
    <property type="evidence" value="ECO:0007669"/>
    <property type="project" value="TreeGrafter"/>
</dbReference>
<dbReference type="GO" id="GO:0016779">
    <property type="term" value="F:nucleotidyltransferase activity"/>
    <property type="evidence" value="ECO:0007669"/>
    <property type="project" value="UniProtKB-KW"/>
</dbReference>
<feature type="domain" description="Deacetylase sirtuin-type" evidence="36">
    <location>
        <begin position="27"/>
        <end position="270"/>
    </location>
</feature>
<evidence type="ECO:0000256" key="6">
    <source>
        <dbReference type="ARBA" id="ARBA00022473"/>
    </source>
</evidence>
<evidence type="ECO:0000256" key="26">
    <source>
        <dbReference type="ARBA" id="ARBA00048378"/>
    </source>
</evidence>
<keyword evidence="6" id="KW-0217">Developmental protein</keyword>
<dbReference type="EC" id="2.3.1.286" evidence="4"/>
<feature type="active site" description="Proton acceptor" evidence="34">
    <location>
        <position position="133"/>
    </location>
</feature>
<reference evidence="37" key="1">
    <citation type="submission" date="2022-11" db="UniProtKB">
        <authorList>
            <consortium name="EnsemblMetazoa"/>
        </authorList>
    </citation>
    <scope>IDENTIFICATION</scope>
</reference>
<evidence type="ECO:0000256" key="31">
    <source>
        <dbReference type="ARBA" id="ARBA00071352"/>
    </source>
</evidence>
<evidence type="ECO:0000256" key="32">
    <source>
        <dbReference type="ARBA" id="ARBA00076455"/>
    </source>
</evidence>
<comment type="catalytic activity">
    <reaction evidence="29">
        <text>L-lysyl-[protein] + NAD(+) = N(6)-(ADP-D-ribosyl)-L-lysyl-[protein] + nicotinamide + H(+)</text>
        <dbReference type="Rhea" id="RHEA:58220"/>
        <dbReference type="Rhea" id="RHEA-COMP:9752"/>
        <dbReference type="Rhea" id="RHEA-COMP:15088"/>
        <dbReference type="ChEBI" id="CHEBI:15378"/>
        <dbReference type="ChEBI" id="CHEBI:17154"/>
        <dbReference type="ChEBI" id="CHEBI:29969"/>
        <dbReference type="ChEBI" id="CHEBI:57540"/>
        <dbReference type="ChEBI" id="CHEBI:142515"/>
    </reaction>
    <physiologicalReaction direction="left-to-right" evidence="29">
        <dbReference type="Rhea" id="RHEA:58221"/>
    </physiologicalReaction>
</comment>
<dbReference type="GO" id="GO:0003723">
    <property type="term" value="F:RNA binding"/>
    <property type="evidence" value="ECO:0007669"/>
    <property type="project" value="UniProtKB-KW"/>
</dbReference>
<dbReference type="FunFam" id="3.40.50.1220:FF:000038">
    <property type="entry name" value="NAD-dependent protein deacetylase sirtuin-6 isoform X2"/>
    <property type="match status" value="1"/>
</dbReference>
<evidence type="ECO:0000256" key="18">
    <source>
        <dbReference type="ARBA" id="ARBA00022884"/>
    </source>
</evidence>
<dbReference type="GO" id="GO:0000781">
    <property type="term" value="C:chromosome, telomeric region"/>
    <property type="evidence" value="ECO:0007669"/>
    <property type="project" value="UniProtKB-SubCell"/>
</dbReference>
<dbReference type="GO" id="GO:0005634">
    <property type="term" value="C:nucleus"/>
    <property type="evidence" value="ECO:0007669"/>
    <property type="project" value="UniProtKB-SubCell"/>
</dbReference>
<keyword evidence="23" id="KW-0539">Nucleus</keyword>
<comment type="similarity">
    <text evidence="25">Belongs to the sirtuin family. Class IV subfamily.</text>
</comment>
<keyword evidence="22" id="KW-0238">DNA-binding</keyword>
<keyword evidence="21" id="KW-0520">NAD</keyword>
<dbReference type="GO" id="GO:0005783">
    <property type="term" value="C:endoplasmic reticulum"/>
    <property type="evidence" value="ECO:0007669"/>
    <property type="project" value="UniProtKB-SubCell"/>
</dbReference>
<dbReference type="InterPro" id="IPR026590">
    <property type="entry name" value="Ssirtuin_cat_dom"/>
</dbReference>
<comment type="catalytic activity">
    <reaction evidence="26">
        <text>N(6)-hexadecanoyl-L-lysyl-[protein] + NAD(+) + H2O = 2''-O-hexadecanoyl-ADP-D-ribose + nicotinamide + L-lysyl-[protein]</text>
        <dbReference type="Rhea" id="RHEA:70563"/>
        <dbReference type="Rhea" id="RHEA-COMP:9752"/>
        <dbReference type="Rhea" id="RHEA-COMP:14175"/>
        <dbReference type="ChEBI" id="CHEBI:15377"/>
        <dbReference type="ChEBI" id="CHEBI:17154"/>
        <dbReference type="ChEBI" id="CHEBI:29969"/>
        <dbReference type="ChEBI" id="CHEBI:57540"/>
        <dbReference type="ChEBI" id="CHEBI:138936"/>
        <dbReference type="ChEBI" id="CHEBI:189673"/>
    </reaction>
    <physiologicalReaction direction="left-to-right" evidence="26">
        <dbReference type="Rhea" id="RHEA:70564"/>
    </physiologicalReaction>
</comment>
<dbReference type="GO" id="GO:0000122">
    <property type="term" value="P:negative regulation of transcription by RNA polymerase II"/>
    <property type="evidence" value="ECO:0007669"/>
    <property type="project" value="TreeGrafter"/>
</dbReference>
<feature type="compositionally biased region" description="Basic and acidic residues" evidence="35">
    <location>
        <begin position="309"/>
        <end position="332"/>
    </location>
</feature>
<feature type="binding site" evidence="34">
    <location>
        <position position="144"/>
    </location>
    <ligand>
        <name>Zn(2+)</name>
        <dbReference type="ChEBI" id="CHEBI:29105"/>
    </ligand>
</feature>
<evidence type="ECO:0000256" key="8">
    <source>
        <dbReference type="ARBA" id="ARBA00022553"/>
    </source>
</evidence>
<feature type="region of interest" description="Disordered" evidence="35">
    <location>
        <begin position="301"/>
        <end position="357"/>
    </location>
</feature>
<evidence type="ECO:0000259" key="36">
    <source>
        <dbReference type="PROSITE" id="PS50305"/>
    </source>
</evidence>
<dbReference type="GO" id="GO:0140765">
    <property type="term" value="F:histone H3K56 deacetylase activity, NAD-dependent"/>
    <property type="evidence" value="ECO:0007669"/>
    <property type="project" value="UniProtKB-ARBA"/>
</dbReference>
<keyword evidence="13" id="KW-0227">DNA damage</keyword>
<evidence type="ECO:0000256" key="21">
    <source>
        <dbReference type="ARBA" id="ARBA00023027"/>
    </source>
</evidence>
<keyword evidence="19" id="KW-0779">Telomere</keyword>
<feature type="compositionally biased region" description="Polar residues" evidence="35">
    <location>
        <begin position="344"/>
        <end position="357"/>
    </location>
</feature>
<keyword evidence="14" id="KW-0256">Endoplasmic reticulum</keyword>
<dbReference type="InterPro" id="IPR003000">
    <property type="entry name" value="Sirtuin"/>
</dbReference>
<evidence type="ECO:0000256" key="20">
    <source>
        <dbReference type="ARBA" id="ARBA00022990"/>
    </source>
</evidence>
<evidence type="ECO:0000256" key="10">
    <source>
        <dbReference type="ARBA" id="ARBA00022679"/>
    </source>
</evidence>
<dbReference type="Gene3D" id="2.20.28.200">
    <property type="match status" value="1"/>
</dbReference>
<keyword evidence="7" id="KW-1017">Isopeptide bond</keyword>
<evidence type="ECO:0000256" key="12">
    <source>
        <dbReference type="ARBA" id="ARBA00022723"/>
    </source>
</evidence>
<dbReference type="GO" id="GO:0006974">
    <property type="term" value="P:DNA damage response"/>
    <property type="evidence" value="ECO:0007669"/>
    <property type="project" value="UniProtKB-KW"/>
</dbReference>
<dbReference type="CDD" id="cd01410">
    <property type="entry name" value="SIRT7"/>
    <property type="match status" value="1"/>
</dbReference>
<dbReference type="AlphaFoldDB" id="A0A914BSD7"/>
<evidence type="ECO:0000256" key="16">
    <source>
        <dbReference type="ARBA" id="ARBA00022843"/>
    </source>
</evidence>
<evidence type="ECO:0000256" key="14">
    <source>
        <dbReference type="ARBA" id="ARBA00022824"/>
    </source>
</evidence>
<dbReference type="FunFam" id="3.40.50.1220:FF:000029">
    <property type="entry name" value="NAD-dependent protein deacetylase sirtuin-6 isoform X2"/>
    <property type="match status" value="1"/>
</dbReference>
<dbReference type="Gene3D" id="3.40.50.1220">
    <property type="entry name" value="TPP-binding domain"/>
    <property type="match status" value="1"/>
</dbReference>
<evidence type="ECO:0000256" key="7">
    <source>
        <dbReference type="ARBA" id="ARBA00022499"/>
    </source>
</evidence>
<dbReference type="Pfam" id="PF02146">
    <property type="entry name" value="SIR2"/>
    <property type="match status" value="1"/>
</dbReference>
<evidence type="ECO:0000256" key="25">
    <source>
        <dbReference type="ARBA" id="ARBA00038170"/>
    </source>
</evidence>
<keyword evidence="15 34" id="KW-0862">Zinc</keyword>
<evidence type="ECO:0000256" key="30">
    <source>
        <dbReference type="ARBA" id="ARBA00066285"/>
    </source>
</evidence>
<dbReference type="GO" id="GO:0016757">
    <property type="term" value="F:glycosyltransferase activity"/>
    <property type="evidence" value="ECO:0007669"/>
    <property type="project" value="UniProtKB-KW"/>
</dbReference>
<comment type="catalytic activity">
    <reaction evidence="28">
        <text>L-arginyl-[protein] + NAD(+) = N(omega)-(ADP-D-ribosyl)-L-arginyl-[protein] + nicotinamide + H(+)</text>
        <dbReference type="Rhea" id="RHEA:19149"/>
        <dbReference type="Rhea" id="RHEA-COMP:10532"/>
        <dbReference type="Rhea" id="RHEA-COMP:15087"/>
        <dbReference type="ChEBI" id="CHEBI:15378"/>
        <dbReference type="ChEBI" id="CHEBI:17154"/>
        <dbReference type="ChEBI" id="CHEBI:29965"/>
        <dbReference type="ChEBI" id="CHEBI:57540"/>
        <dbReference type="ChEBI" id="CHEBI:142554"/>
    </reaction>
    <physiologicalReaction direction="left-to-right" evidence="28">
        <dbReference type="Rhea" id="RHEA:19150"/>
    </physiologicalReaction>
</comment>
<evidence type="ECO:0000256" key="3">
    <source>
        <dbReference type="ARBA" id="ARBA00004574"/>
    </source>
</evidence>
<keyword evidence="20" id="KW-0007">Acetylation</keyword>
<dbReference type="OrthoDB" id="2919105at2759"/>
<evidence type="ECO:0000313" key="38">
    <source>
        <dbReference type="Proteomes" id="UP000887568"/>
    </source>
</evidence>
<dbReference type="FunFam" id="2.20.28.200:FF:000001">
    <property type="entry name" value="NAD-dependent protein deacetylase sirtuin-6"/>
    <property type="match status" value="1"/>
</dbReference>
<comment type="catalytic activity">
    <reaction evidence="27">
        <text>N(6)-tetradecanoyl-L-lysyl-[protein] + NAD(+) + H2O = 2''-O-tetradecanoyl-ADP-D-ribose + nicotinamide + L-lysyl-[protein]</text>
        <dbReference type="Rhea" id="RHEA:70567"/>
        <dbReference type="Rhea" id="RHEA-COMP:9752"/>
        <dbReference type="Rhea" id="RHEA-COMP:15437"/>
        <dbReference type="ChEBI" id="CHEBI:15377"/>
        <dbReference type="ChEBI" id="CHEBI:17154"/>
        <dbReference type="ChEBI" id="CHEBI:29969"/>
        <dbReference type="ChEBI" id="CHEBI:57540"/>
        <dbReference type="ChEBI" id="CHEBI:141129"/>
        <dbReference type="ChEBI" id="CHEBI:189674"/>
    </reaction>
    <physiologicalReaction direction="left-to-right" evidence="27">
        <dbReference type="Rhea" id="RHEA:70568"/>
    </physiologicalReaction>
</comment>
<dbReference type="OMA" id="CIEDSES"/>
<evidence type="ECO:0000256" key="28">
    <source>
        <dbReference type="ARBA" id="ARBA00050216"/>
    </source>
</evidence>
<keyword evidence="11" id="KW-0548">Nucleotidyltransferase</keyword>
<evidence type="ECO:0000256" key="4">
    <source>
        <dbReference type="ARBA" id="ARBA00012928"/>
    </source>
</evidence>
<feature type="binding site" evidence="34">
    <location>
        <position position="166"/>
    </location>
    <ligand>
        <name>Zn(2+)</name>
        <dbReference type="ChEBI" id="CHEBI:29105"/>
    </ligand>
</feature>
<keyword evidence="9" id="KW-0328">Glycosyltransferase</keyword>
<keyword evidence="5" id="KW-0158">Chromosome</keyword>
<dbReference type="GO" id="GO:0070403">
    <property type="term" value="F:NAD+ binding"/>
    <property type="evidence" value="ECO:0007669"/>
    <property type="project" value="InterPro"/>
</dbReference>
<dbReference type="PANTHER" id="PTHR11085:SF12">
    <property type="entry name" value="NAD-DEPENDENT PROTEIN DEACYLASE SIRTUIN-6"/>
    <property type="match status" value="1"/>
</dbReference>
<evidence type="ECO:0000256" key="13">
    <source>
        <dbReference type="ARBA" id="ARBA00022763"/>
    </source>
</evidence>
<keyword evidence="17" id="KW-0156">Chromatin regulator</keyword>
<keyword evidence="38" id="KW-1185">Reference proteome</keyword>
<keyword evidence="8" id="KW-0597">Phosphoprotein</keyword>
<organism evidence="37 38">
    <name type="scientific">Patiria miniata</name>
    <name type="common">Bat star</name>
    <name type="synonym">Asterina miniata</name>
    <dbReference type="NCBI Taxonomy" id="46514"/>
    <lineage>
        <taxon>Eukaryota</taxon>
        <taxon>Metazoa</taxon>
        <taxon>Echinodermata</taxon>
        <taxon>Eleutherozoa</taxon>
        <taxon>Asterozoa</taxon>
        <taxon>Asteroidea</taxon>
        <taxon>Valvatacea</taxon>
        <taxon>Valvatida</taxon>
        <taxon>Asterinidae</taxon>
        <taxon>Patiria</taxon>
    </lineage>
</organism>
<feature type="binding site" evidence="34">
    <location>
        <position position="141"/>
    </location>
    <ligand>
        <name>Zn(2+)</name>
        <dbReference type="ChEBI" id="CHEBI:29105"/>
    </ligand>
</feature>
<evidence type="ECO:0000256" key="35">
    <source>
        <dbReference type="SAM" id="MobiDB-lite"/>
    </source>
</evidence>
<dbReference type="EnsemblMetazoa" id="XM_038223166.1">
    <property type="protein sequence ID" value="XP_038079094.1"/>
    <property type="gene ID" value="LOC119746302"/>
</dbReference>
<evidence type="ECO:0000256" key="33">
    <source>
        <dbReference type="ARBA" id="ARBA00083163"/>
    </source>
</evidence>
<name>A0A914BSD7_PATMI</name>
<evidence type="ECO:0000256" key="5">
    <source>
        <dbReference type="ARBA" id="ARBA00022454"/>
    </source>
</evidence>
<dbReference type="GO" id="GO:0046872">
    <property type="term" value="F:metal ion binding"/>
    <property type="evidence" value="ECO:0007669"/>
    <property type="project" value="UniProtKB-KW"/>
</dbReference>
<accession>A0A914BSD7</accession>
<evidence type="ECO:0000313" key="37">
    <source>
        <dbReference type="EnsemblMetazoa" id="XP_038079094.1"/>
    </source>
</evidence>
<comment type="subcellular location">
    <subcellularLocation>
        <location evidence="3">Chromosome</location>
        <location evidence="3">Telomere</location>
    </subcellularLocation>
    <subcellularLocation>
        <location evidence="2">Endoplasmic reticulum</location>
    </subcellularLocation>
    <subcellularLocation>
        <location evidence="1">Nucleus</location>
    </subcellularLocation>
</comment>
<dbReference type="PANTHER" id="PTHR11085">
    <property type="entry name" value="NAD-DEPENDENT PROTEIN DEACYLASE SIRTUIN-5, MITOCHONDRIAL-RELATED"/>
    <property type="match status" value="1"/>
</dbReference>
<comment type="subunit">
    <text evidence="30">Homodimer; binds to nucleosomes and DNA ends as a homodimer. Interacts with RELA; interferes with RELA binding to target DNA. Interacts with SMARCA5; promoting recruitment of SMARCA5/SNF2H to double-strand breaks (DSBs) sites. Interacts with the mTORC2 complex; preventing the ability of SIRT6 to deacetylate FOXO1. Interacts with the CLOCK-BMAL1 complex; recruited by the CLOCK-BMAL1 complex to regulate expression of clock-controlled genes. Interacts with CSNK2A2; preventing CSNK2A2 localization to the nucleus.</text>
</comment>
<dbReference type="InterPro" id="IPR029035">
    <property type="entry name" value="DHS-like_NAD/FAD-binding_dom"/>
</dbReference>
<evidence type="ECO:0000256" key="23">
    <source>
        <dbReference type="ARBA" id="ARBA00023242"/>
    </source>
</evidence>
<evidence type="ECO:0000256" key="29">
    <source>
        <dbReference type="ARBA" id="ARBA00051286"/>
    </source>
</evidence>
<protein>
    <recommendedName>
        <fullName evidence="31">NAD-dependent protein deacylase sirtuin-6</fullName>
        <ecNumber evidence="4">2.3.1.286</ecNumber>
    </recommendedName>
    <alternativeName>
        <fullName evidence="33">NAD-dependent protein deacetylase sirtuin-6</fullName>
    </alternativeName>
    <alternativeName>
        <fullName evidence="32">Protein mono-ADP-ribosyltransferase sirtuin-6</fullName>
    </alternativeName>
</protein>
<dbReference type="RefSeq" id="XP_038079094.1">
    <property type="nucleotide sequence ID" value="XM_038223166.1"/>
</dbReference>
<proteinExistence type="inferred from homology"/>
<evidence type="ECO:0000256" key="2">
    <source>
        <dbReference type="ARBA" id="ARBA00004240"/>
    </source>
</evidence>
<evidence type="ECO:0000256" key="34">
    <source>
        <dbReference type="PROSITE-ProRule" id="PRU00236"/>
    </source>
</evidence>
<dbReference type="PROSITE" id="PS50305">
    <property type="entry name" value="SIRTUIN"/>
    <property type="match status" value="1"/>
</dbReference>
<evidence type="ECO:0000256" key="27">
    <source>
        <dbReference type="ARBA" id="ARBA00048905"/>
    </source>
</evidence>
<sequence length="454" mass="50142">MSVNYSEGLSAYEHKGKCGMPEKFDSPEVIEEKSLQLANLLRSSNYAVVHTGAGISTSAGIPDFRGPKGVWTLEKQGQKPDVNVTFDGAVPTPTHRVLIELERTGFVKYVVSQNVDGLHLRSGFPRDRLSELHGNMFVEQCDKCNKQYIRDTAVPTLGLKPTGGQCTQTKPRGKCRGKLRDTILDWEDALPDDDLERAEKHSRQADLALCLGTSLQIVPSGNLPLITKKAGGKLVIVNLQPTKHDKHANLRVHGYVDEVMSKVMTHLGLTIPEYTGPRIVMTSGHSSKKMDGALKVTKERKQNVKRTHQNVEDKKGTFSEQLSVKEESEPRPKNSCHKLPTRSGILSQGNDQTSCSELSQNGVTDVVKVEQSENSTCIKKEDCQKSPTEKLENGISSTNSRELDDGFCQNSLILLEHSVQGSERLEDQVSINCSSVSPKDLNKNPELCSEDELR</sequence>
<keyword evidence="16" id="KW-0832">Ubl conjugation</keyword>
<keyword evidence="24" id="KW-0012">Acyltransferase</keyword>
<evidence type="ECO:0000256" key="19">
    <source>
        <dbReference type="ARBA" id="ARBA00022895"/>
    </source>
</evidence>
<evidence type="ECO:0000256" key="11">
    <source>
        <dbReference type="ARBA" id="ARBA00022695"/>
    </source>
</evidence>
<evidence type="ECO:0000256" key="1">
    <source>
        <dbReference type="ARBA" id="ARBA00004123"/>
    </source>
</evidence>
<dbReference type="InterPro" id="IPR050134">
    <property type="entry name" value="NAD-dep_sirtuin_deacylases"/>
</dbReference>
<dbReference type="Proteomes" id="UP000887568">
    <property type="component" value="Unplaced"/>
</dbReference>
<keyword evidence="10" id="KW-0808">Transferase</keyword>
<evidence type="ECO:0000256" key="17">
    <source>
        <dbReference type="ARBA" id="ARBA00022853"/>
    </source>
</evidence>
<feature type="binding site" evidence="34">
    <location>
        <position position="175"/>
    </location>
    <ligand>
        <name>Zn(2+)</name>
        <dbReference type="ChEBI" id="CHEBI:29105"/>
    </ligand>
</feature>
<evidence type="ECO:0000256" key="22">
    <source>
        <dbReference type="ARBA" id="ARBA00023125"/>
    </source>
</evidence>
<dbReference type="GO" id="GO:0003714">
    <property type="term" value="F:transcription corepressor activity"/>
    <property type="evidence" value="ECO:0007669"/>
    <property type="project" value="TreeGrafter"/>
</dbReference>
<dbReference type="GeneID" id="119746302"/>
<dbReference type="CTD" id="51548"/>
<dbReference type="SUPFAM" id="SSF52467">
    <property type="entry name" value="DHS-like NAD/FAD-binding domain"/>
    <property type="match status" value="1"/>
</dbReference>
<keyword evidence="18" id="KW-0694">RNA-binding</keyword>
<evidence type="ECO:0000256" key="9">
    <source>
        <dbReference type="ARBA" id="ARBA00022676"/>
    </source>
</evidence>
<dbReference type="GO" id="GO:0003677">
    <property type="term" value="F:DNA binding"/>
    <property type="evidence" value="ECO:0007669"/>
    <property type="project" value="UniProtKB-KW"/>
</dbReference>
<keyword evidence="12 34" id="KW-0479">Metal-binding</keyword>
<evidence type="ECO:0000256" key="15">
    <source>
        <dbReference type="ARBA" id="ARBA00022833"/>
    </source>
</evidence>